<evidence type="ECO:0000256" key="3">
    <source>
        <dbReference type="HAMAP-Rule" id="MF_01589"/>
    </source>
</evidence>
<feature type="binding site" evidence="3 4">
    <location>
        <begin position="131"/>
        <end position="132"/>
    </location>
    <ligand>
        <name>S-adenosyl-L-methionine</name>
        <dbReference type="ChEBI" id="CHEBI:59789"/>
    </ligand>
</feature>
<dbReference type="Pfam" id="PF13649">
    <property type="entry name" value="Methyltransf_25"/>
    <property type="match status" value="1"/>
</dbReference>
<evidence type="ECO:0000256" key="4">
    <source>
        <dbReference type="PIRSR" id="PIRSR006325-1"/>
    </source>
</evidence>
<dbReference type="RefSeq" id="WP_023927506.1">
    <property type="nucleotide sequence ID" value="NZ_KI669454.1"/>
</dbReference>
<protein>
    <recommendedName>
        <fullName evidence="3">Carboxy-S-adenosyl-L-methionine synthase</fullName>
        <shortName evidence="3">Cx-SAM synthase</shortName>
        <ecNumber evidence="3">2.1.3.-</ecNumber>
    </recommendedName>
</protein>
<gene>
    <name evidence="3" type="primary">cmoA</name>
    <name evidence="6" type="ORF">HMPREF2086_00782</name>
</gene>
<dbReference type="NCBIfam" id="TIGR00740">
    <property type="entry name" value="carboxy-S-adenosyl-L-methionine synthase CmoA"/>
    <property type="match status" value="1"/>
</dbReference>
<dbReference type="GO" id="GO:0016743">
    <property type="term" value="F:carboxyl- or carbamoyltransferase activity"/>
    <property type="evidence" value="ECO:0007669"/>
    <property type="project" value="UniProtKB-UniRule"/>
</dbReference>
<dbReference type="PANTHER" id="PTHR43861:SF2">
    <property type="entry name" value="CARBOXY-S-ADENOSYL-L-METHIONINE SYNTHASE"/>
    <property type="match status" value="1"/>
</dbReference>
<dbReference type="InterPro" id="IPR005271">
    <property type="entry name" value="CmoA"/>
</dbReference>
<dbReference type="GO" id="GO:0002098">
    <property type="term" value="P:tRNA wobble uridine modification"/>
    <property type="evidence" value="ECO:0007669"/>
    <property type="project" value="InterPro"/>
</dbReference>
<dbReference type="GO" id="GO:0008168">
    <property type="term" value="F:methyltransferase activity"/>
    <property type="evidence" value="ECO:0007669"/>
    <property type="project" value="UniProtKB-KW"/>
</dbReference>
<comment type="function">
    <text evidence="3">Catalyzes the conversion of S-adenosyl-L-methionine (SAM) to carboxy-S-adenosyl-L-methionine (Cx-SAM).</text>
</comment>
<keyword evidence="6" id="KW-0489">Methyltransferase</keyword>
<comment type="caution">
    <text evidence="6">The sequence shown here is derived from an EMBL/GenBank/DDBJ whole genome shotgun (WGS) entry which is preliminary data.</text>
</comment>
<dbReference type="OrthoDB" id="5386938at2"/>
<organism evidence="6 7">
    <name type="scientific">Helicobacter macacae MIT 99-5501</name>
    <dbReference type="NCBI Taxonomy" id="1357400"/>
    <lineage>
        <taxon>Bacteria</taxon>
        <taxon>Pseudomonadati</taxon>
        <taxon>Campylobacterota</taxon>
        <taxon>Epsilonproteobacteria</taxon>
        <taxon>Campylobacterales</taxon>
        <taxon>Helicobacteraceae</taxon>
        <taxon>Helicobacter</taxon>
    </lineage>
</organism>
<dbReference type="PIRSF" id="PIRSF006325">
    <property type="entry name" value="MeTrfase_bac"/>
    <property type="match status" value="1"/>
</dbReference>
<proteinExistence type="inferred from homology"/>
<keyword evidence="1 3" id="KW-0808">Transferase</keyword>
<evidence type="ECO:0000259" key="5">
    <source>
        <dbReference type="Pfam" id="PF13649"/>
    </source>
</evidence>
<dbReference type="EMBL" id="AZJI01000004">
    <property type="protein sequence ID" value="ETD24035.1"/>
    <property type="molecule type" value="Genomic_DNA"/>
</dbReference>
<comment type="catalytic activity">
    <reaction evidence="3">
        <text>prephenate + S-adenosyl-L-methionine = carboxy-S-adenosyl-L-methionine + 3-phenylpyruvate + H2O</text>
        <dbReference type="Rhea" id="RHEA:51692"/>
        <dbReference type="ChEBI" id="CHEBI:15377"/>
        <dbReference type="ChEBI" id="CHEBI:18005"/>
        <dbReference type="ChEBI" id="CHEBI:29934"/>
        <dbReference type="ChEBI" id="CHEBI:59789"/>
        <dbReference type="ChEBI" id="CHEBI:134278"/>
    </reaction>
</comment>
<keyword evidence="2 3" id="KW-0949">S-adenosyl-L-methionine</keyword>
<evidence type="ECO:0000256" key="1">
    <source>
        <dbReference type="ARBA" id="ARBA00022679"/>
    </source>
</evidence>
<feature type="domain" description="Methyltransferase" evidence="5">
    <location>
        <begin position="100"/>
        <end position="198"/>
    </location>
</feature>
<dbReference type="PANTHER" id="PTHR43861">
    <property type="entry name" value="TRANS-ACONITATE 2-METHYLTRANSFERASE-RELATED"/>
    <property type="match status" value="1"/>
</dbReference>
<dbReference type="HAMAP" id="MF_01589">
    <property type="entry name" value="Cx_SAM_synthase"/>
    <property type="match status" value="1"/>
</dbReference>
<dbReference type="PATRIC" id="fig|1357400.3.peg.1077"/>
<dbReference type="Proteomes" id="UP000018731">
    <property type="component" value="Unassembled WGS sequence"/>
</dbReference>
<dbReference type="CDD" id="cd02440">
    <property type="entry name" value="AdoMet_MTases"/>
    <property type="match status" value="1"/>
</dbReference>
<feature type="binding site" evidence="3">
    <location>
        <position position="239"/>
    </location>
    <ligand>
        <name>S-adenosyl-L-methionine</name>
        <dbReference type="ChEBI" id="CHEBI:59789"/>
    </ligand>
</feature>
<dbReference type="Gene3D" id="3.40.50.150">
    <property type="entry name" value="Vaccinia Virus protein VP39"/>
    <property type="match status" value="1"/>
</dbReference>
<evidence type="ECO:0000256" key="2">
    <source>
        <dbReference type="ARBA" id="ARBA00022691"/>
    </source>
</evidence>
<comment type="similarity">
    <text evidence="3">Belongs to the class I-like SAM-binding methyltransferase superfamily. Cx-SAM synthase family.</text>
</comment>
<keyword evidence="7" id="KW-1185">Reference proteome</keyword>
<reference evidence="6 7" key="1">
    <citation type="journal article" date="2014" name="Genome Announc.">
        <title>Draft genome sequences of six enterohepatic helicobacter species isolated from humans and one from rhesus macaques.</title>
        <authorList>
            <person name="Shen Z."/>
            <person name="Sheh A."/>
            <person name="Young S.K."/>
            <person name="Abouelliel A."/>
            <person name="Ward D.V."/>
            <person name="Earl A.M."/>
            <person name="Fox J.G."/>
        </authorList>
    </citation>
    <scope>NUCLEOTIDE SEQUENCE [LARGE SCALE GENOMIC DNA]</scope>
    <source>
        <strain evidence="6 7">MIT 99-5501</strain>
    </source>
</reference>
<dbReference type="SUPFAM" id="SSF53335">
    <property type="entry name" value="S-adenosyl-L-methionine-dependent methyltransferases"/>
    <property type="match status" value="1"/>
</dbReference>
<dbReference type="HOGENOM" id="CLU_078475_0_0_7"/>
<dbReference type="InterPro" id="IPR041698">
    <property type="entry name" value="Methyltransf_25"/>
</dbReference>
<feature type="binding site" evidence="3 4">
    <location>
        <position position="50"/>
    </location>
    <ligand>
        <name>S-adenosyl-L-methionine</name>
        <dbReference type="ChEBI" id="CHEBI:59789"/>
    </ligand>
</feature>
<evidence type="ECO:0000313" key="6">
    <source>
        <dbReference type="EMBL" id="ETD24035.1"/>
    </source>
</evidence>
<name>V8CAL0_9HELI</name>
<dbReference type="eggNOG" id="COG4106">
    <property type="taxonomic scope" value="Bacteria"/>
</dbReference>
<comment type="caution">
    <text evidence="3">Lacks conserved residue(s) required for the propagation of feature annotation.</text>
</comment>
<dbReference type="EC" id="2.1.3.-" evidence="3"/>
<evidence type="ECO:0000313" key="7">
    <source>
        <dbReference type="Proteomes" id="UP000018731"/>
    </source>
</evidence>
<dbReference type="STRING" id="1357400.HMPREF2086_00782"/>
<dbReference type="GO" id="GO:0032259">
    <property type="term" value="P:methylation"/>
    <property type="evidence" value="ECO:0007669"/>
    <property type="project" value="UniProtKB-KW"/>
</dbReference>
<dbReference type="AlphaFoldDB" id="V8CAL0"/>
<feature type="binding site" evidence="3 4">
    <location>
        <begin position="104"/>
        <end position="106"/>
    </location>
    <ligand>
        <name>S-adenosyl-L-methionine</name>
        <dbReference type="ChEBI" id="CHEBI:59789"/>
    </ligand>
</feature>
<feature type="binding site" evidence="3 4">
    <location>
        <position position="172"/>
    </location>
    <ligand>
        <name>S-adenosyl-L-methionine</name>
        <dbReference type="ChEBI" id="CHEBI:59789"/>
    </ligand>
</feature>
<sequence>MLKNTSRTKITQKKDNLFSHKKISKKAKFCFDERVASVFDDMLERSIPYYKDNLALCVDFITQHITQYTTKNLAQKPLKNTSQKLSQKHLQAKNQTNARIYDIGCSTGNTLLELESRLKASGVKAKLIGIDNSSAMIENATLKAKAYGADICFVCADCNEVEYKKARCFIANYTLQFIRPLKRVAFLKKIYDALESGGVLILSEKMTSPNAMLDAQMIEHYHRYKAKNGYTKTEISAKREALENVLVPYSLQENIALLCEAGFYINDIEVLFKWVNFGTIIAQKV</sequence>
<accession>V8CAL0</accession>
<dbReference type="InterPro" id="IPR029063">
    <property type="entry name" value="SAM-dependent_MTases_sf"/>
</dbReference>
<dbReference type="GO" id="GO:1904047">
    <property type="term" value="F:S-adenosyl-L-methionine binding"/>
    <property type="evidence" value="ECO:0007669"/>
    <property type="project" value="UniProtKB-UniRule"/>
</dbReference>